<evidence type="ECO:0000256" key="1">
    <source>
        <dbReference type="SAM" id="MobiDB-lite"/>
    </source>
</evidence>
<evidence type="ECO:0000313" key="3">
    <source>
        <dbReference type="Proteomes" id="UP000566819"/>
    </source>
</evidence>
<feature type="compositionally biased region" description="Basic and acidic residues" evidence="1">
    <location>
        <begin position="650"/>
        <end position="668"/>
    </location>
</feature>
<proteinExistence type="predicted"/>
<accession>A0A8H4RJ35</accession>
<organism evidence="2 3">
    <name type="scientific">Cudoniella acicularis</name>
    <dbReference type="NCBI Taxonomy" id="354080"/>
    <lineage>
        <taxon>Eukaryota</taxon>
        <taxon>Fungi</taxon>
        <taxon>Dikarya</taxon>
        <taxon>Ascomycota</taxon>
        <taxon>Pezizomycotina</taxon>
        <taxon>Leotiomycetes</taxon>
        <taxon>Helotiales</taxon>
        <taxon>Tricladiaceae</taxon>
        <taxon>Cudoniella</taxon>
    </lineage>
</organism>
<feature type="region of interest" description="Disordered" evidence="1">
    <location>
        <begin position="249"/>
        <end position="277"/>
    </location>
</feature>
<feature type="region of interest" description="Disordered" evidence="1">
    <location>
        <begin position="650"/>
        <end position="718"/>
    </location>
</feature>
<reference evidence="2 3" key="1">
    <citation type="submission" date="2020-03" db="EMBL/GenBank/DDBJ databases">
        <title>Draft Genome Sequence of Cudoniella acicularis.</title>
        <authorList>
            <person name="Buettner E."/>
            <person name="Kellner H."/>
        </authorList>
    </citation>
    <scope>NUCLEOTIDE SEQUENCE [LARGE SCALE GENOMIC DNA]</scope>
    <source>
        <strain evidence="2 3">DSM 108380</strain>
    </source>
</reference>
<gene>
    <name evidence="2" type="ORF">G7Y89_g8327</name>
</gene>
<evidence type="ECO:0000313" key="2">
    <source>
        <dbReference type="EMBL" id="KAF4629815.1"/>
    </source>
</evidence>
<feature type="compositionally biased region" description="Polar residues" evidence="1">
    <location>
        <begin position="699"/>
        <end position="708"/>
    </location>
</feature>
<feature type="compositionally biased region" description="Basic and acidic residues" evidence="1">
    <location>
        <begin position="104"/>
        <end position="118"/>
    </location>
</feature>
<feature type="compositionally biased region" description="Basic residues" evidence="1">
    <location>
        <begin position="259"/>
        <end position="268"/>
    </location>
</feature>
<sequence length="790" mass="88162">MNWTGGRLQRHSGAAGTLKNRQQQHFARIKANLLNGKKKSPRKTSANVRIPVSNAENRRQPSISISDSRRVHRRSDSHTIQPHSFLPDPGTILHSDGAQSQDHQTLRRDASISIKEENFPEEDLYSATPPPRGLKREREVSIVGSEENNQPDQEEPLSEKRRKLLRKGDWVSVGFQQPPQFQFTSPRKAGKVGRRRAVTDQHRARYTRKIQVQITSPFTRRNPAQHDPNREPFRAGRSDVRISIGGRIVPPGVSSSSAHSKKHSHSSHKVLSNRAPSRSSEVMLLDNEVIASHPHFSPTVQEIERIRSDRNFSNREFWQKNALSPEGLESSYPGNGQVEVLANGRNTSIEHPDRSFNGLHNARSQIPGERARNENINSEAFTTPNQSLHVFSSSSAPIQHPKPKSLKVSPLLLSDTSQGVDSTAAQVGPIKPVVPSSQVLDNEIWETWMTAIYPDDDSGASGGHILDNPPISPGVSAAPVYMQYQGDVDLEVEQANSPFAGFGYPTEPEGGLERDASVLPQASQLDTPQQEEAPGMLSQYELSELLASTLSPLSVTSLKNLTPIPEEDFEVINQITTIEPPVTQHILNETQHQREVINAEICVERNEAETEDPDEIWRRFVFGSDSEKVDIFHDLRLNHNVETVHEEFFESVERENSAPEDSSHDRPFSQHTTSSQRSEWSHFRDSRSPLRSDLATGDVSASLQSSSPMRPLDTPSYRPRRAQIVMFTKPQCFIESKLGSDSCSDRGNLLHIGKSFIETKKSAGPKSRQENGNVNSLPGSDEEIKSIEDN</sequence>
<dbReference type="OrthoDB" id="5426563at2759"/>
<dbReference type="AlphaFoldDB" id="A0A8H4RJ35"/>
<feature type="region of interest" description="Disordered" evidence="1">
    <location>
        <begin position="758"/>
        <end position="790"/>
    </location>
</feature>
<feature type="region of interest" description="Disordered" evidence="1">
    <location>
        <begin position="350"/>
        <end position="370"/>
    </location>
</feature>
<comment type="caution">
    <text evidence="2">The sequence shown here is derived from an EMBL/GenBank/DDBJ whole genome shotgun (WGS) entry which is preliminary data.</text>
</comment>
<feature type="region of interest" description="Disordered" evidence="1">
    <location>
        <begin position="1"/>
        <end position="22"/>
    </location>
</feature>
<feature type="compositionally biased region" description="Polar residues" evidence="1">
    <location>
        <begin position="669"/>
        <end position="678"/>
    </location>
</feature>
<dbReference type="Proteomes" id="UP000566819">
    <property type="component" value="Unassembled WGS sequence"/>
</dbReference>
<feature type="region of interest" description="Disordered" evidence="1">
    <location>
        <begin position="36"/>
        <end position="135"/>
    </location>
</feature>
<name>A0A8H4RJ35_9HELO</name>
<dbReference type="EMBL" id="JAAMPI010000623">
    <property type="protein sequence ID" value="KAF4629815.1"/>
    <property type="molecule type" value="Genomic_DNA"/>
</dbReference>
<protein>
    <submittedName>
        <fullName evidence="2">Uncharacterized protein</fullName>
    </submittedName>
</protein>
<feature type="region of interest" description="Disordered" evidence="1">
    <location>
        <begin position="177"/>
        <end position="201"/>
    </location>
</feature>
<feature type="compositionally biased region" description="Basic and acidic residues" evidence="1">
    <location>
        <begin position="679"/>
        <end position="690"/>
    </location>
</feature>
<keyword evidence="3" id="KW-1185">Reference proteome</keyword>